<dbReference type="GO" id="GO:0003700">
    <property type="term" value="F:DNA-binding transcription factor activity"/>
    <property type="evidence" value="ECO:0007669"/>
    <property type="project" value="TreeGrafter"/>
</dbReference>
<dbReference type="Proteomes" id="UP000028780">
    <property type="component" value="Chromosome"/>
</dbReference>
<dbReference type="PANTHER" id="PTHR30136">
    <property type="entry name" value="HELIX-TURN-HELIX TRANSCRIPTIONAL REGULATOR, ICLR FAMILY"/>
    <property type="match status" value="1"/>
</dbReference>
<dbReference type="InterPro" id="IPR050707">
    <property type="entry name" value="HTH_MetabolicPath_Reg"/>
</dbReference>
<dbReference type="EMBL" id="CP009211">
    <property type="protein sequence ID" value="AIJ34479.1"/>
    <property type="molecule type" value="Genomic_DNA"/>
</dbReference>
<evidence type="ECO:0000259" key="5">
    <source>
        <dbReference type="PROSITE" id="PS51078"/>
    </source>
</evidence>
<evidence type="ECO:0000256" key="2">
    <source>
        <dbReference type="ARBA" id="ARBA00023125"/>
    </source>
</evidence>
<sequence>MNKSLTAADKTLIVLEAAIAHPRFTDVVNATGLPKATVHRLIQTLLDYEYIGQSEVGDYFPGPALLKLGGTALNSIDISQAAEPHLRRLVDRTGLTVHLGGLVKTEAIYLSKIEGVAPYHIPSGVGQSLMLHTTAIGKSILAFLPTDDVAEVAVAAGLPARTPNSITSLAELQQELKCIKSKGYCFDNEENVPGIRCIGAPVKARDGHVKYAISMTALAMEKSIADLEEYASLVLEAADGVSHAIGAS</sequence>
<evidence type="ECO:0000313" key="6">
    <source>
        <dbReference type="EMBL" id="AIJ34479.1"/>
    </source>
</evidence>
<feature type="domain" description="HTH iclR-type" evidence="4">
    <location>
        <begin position="5"/>
        <end position="63"/>
    </location>
</feature>
<dbReference type="eggNOG" id="COG1414">
    <property type="taxonomic scope" value="Bacteria"/>
</dbReference>
<accession>A0A076NJ37</accession>
<evidence type="ECO:0000256" key="1">
    <source>
        <dbReference type="ARBA" id="ARBA00023015"/>
    </source>
</evidence>
<gene>
    <name evidence="6" type="ORF">CIMIT_11860</name>
</gene>
<dbReference type="PROSITE" id="PS51077">
    <property type="entry name" value="HTH_ICLR"/>
    <property type="match status" value="1"/>
</dbReference>
<keyword evidence="7" id="KW-1185">Reference proteome</keyword>
<dbReference type="Gene3D" id="1.10.10.10">
    <property type="entry name" value="Winged helix-like DNA-binding domain superfamily/Winged helix DNA-binding domain"/>
    <property type="match status" value="1"/>
</dbReference>
<dbReference type="SUPFAM" id="SSF55781">
    <property type="entry name" value="GAF domain-like"/>
    <property type="match status" value="1"/>
</dbReference>
<dbReference type="SUPFAM" id="SSF46785">
    <property type="entry name" value="Winged helix' DNA-binding domain"/>
    <property type="match status" value="1"/>
</dbReference>
<dbReference type="PROSITE" id="PS51078">
    <property type="entry name" value="ICLR_ED"/>
    <property type="match status" value="1"/>
</dbReference>
<evidence type="ECO:0000313" key="7">
    <source>
        <dbReference type="Proteomes" id="UP000028780"/>
    </source>
</evidence>
<name>A0A076NJ37_9CORY</name>
<dbReference type="SMART" id="SM00346">
    <property type="entry name" value="HTH_ICLR"/>
    <property type="match status" value="1"/>
</dbReference>
<dbReference type="RefSeq" id="WP_038593298.1">
    <property type="nucleotide sequence ID" value="NZ_CP009211.1"/>
</dbReference>
<dbReference type="InterPro" id="IPR036388">
    <property type="entry name" value="WH-like_DNA-bd_sf"/>
</dbReference>
<dbReference type="InterPro" id="IPR014757">
    <property type="entry name" value="Tscrpt_reg_IclR_C"/>
</dbReference>
<dbReference type="PANTHER" id="PTHR30136:SF24">
    <property type="entry name" value="HTH-TYPE TRANSCRIPTIONAL REPRESSOR ALLR"/>
    <property type="match status" value="1"/>
</dbReference>
<dbReference type="Gene3D" id="3.30.450.40">
    <property type="match status" value="1"/>
</dbReference>
<dbReference type="InterPro" id="IPR005471">
    <property type="entry name" value="Tscrpt_reg_IclR_N"/>
</dbReference>
<protein>
    <submittedName>
        <fullName evidence="6">IclR family transcriptional regulator</fullName>
    </submittedName>
</protein>
<dbReference type="GO" id="GO:0003677">
    <property type="term" value="F:DNA binding"/>
    <property type="evidence" value="ECO:0007669"/>
    <property type="project" value="UniProtKB-KW"/>
</dbReference>
<reference evidence="6 7" key="1">
    <citation type="submission" date="2014-08" db="EMBL/GenBank/DDBJ databases">
        <title>Complete genome sequence of Corynebacterium imitans DSM 44264, isolated from a five-month-old boy with suspected pharyngeal diphtheria.</title>
        <authorList>
            <person name="Mollmann S."/>
            <person name="Albersmeier A."/>
            <person name="Ruckert C."/>
            <person name="Tauch A."/>
        </authorList>
    </citation>
    <scope>NUCLEOTIDE SEQUENCE [LARGE SCALE GENOMIC DNA]</scope>
    <source>
        <strain evidence="6 7">DSM 44264</strain>
    </source>
</reference>
<keyword evidence="3" id="KW-0804">Transcription</keyword>
<evidence type="ECO:0000259" key="4">
    <source>
        <dbReference type="PROSITE" id="PS51077"/>
    </source>
</evidence>
<dbReference type="STRING" id="156978.CIMIT_11860"/>
<dbReference type="Pfam" id="PF09339">
    <property type="entry name" value="HTH_IclR"/>
    <property type="match status" value="1"/>
</dbReference>
<dbReference type="Pfam" id="PF01614">
    <property type="entry name" value="IclR_C"/>
    <property type="match status" value="1"/>
</dbReference>
<proteinExistence type="predicted"/>
<dbReference type="InterPro" id="IPR036390">
    <property type="entry name" value="WH_DNA-bd_sf"/>
</dbReference>
<dbReference type="KEGG" id="cii:CIMIT_11860"/>
<dbReference type="AlphaFoldDB" id="A0A076NJ37"/>
<organism evidence="6 7">
    <name type="scientific">Corynebacterium imitans</name>
    <dbReference type="NCBI Taxonomy" id="156978"/>
    <lineage>
        <taxon>Bacteria</taxon>
        <taxon>Bacillati</taxon>
        <taxon>Actinomycetota</taxon>
        <taxon>Actinomycetes</taxon>
        <taxon>Mycobacteriales</taxon>
        <taxon>Corynebacteriaceae</taxon>
        <taxon>Corynebacterium</taxon>
    </lineage>
</organism>
<dbReference type="OrthoDB" id="60629at2"/>
<feature type="domain" description="IclR-ED" evidence="5">
    <location>
        <begin position="64"/>
        <end position="247"/>
    </location>
</feature>
<keyword evidence="2" id="KW-0238">DNA-binding</keyword>
<dbReference type="GO" id="GO:0045892">
    <property type="term" value="P:negative regulation of DNA-templated transcription"/>
    <property type="evidence" value="ECO:0007669"/>
    <property type="project" value="TreeGrafter"/>
</dbReference>
<dbReference type="InterPro" id="IPR029016">
    <property type="entry name" value="GAF-like_dom_sf"/>
</dbReference>
<evidence type="ECO:0000256" key="3">
    <source>
        <dbReference type="ARBA" id="ARBA00023163"/>
    </source>
</evidence>
<keyword evidence="1" id="KW-0805">Transcription regulation</keyword>
<dbReference type="HOGENOM" id="CLU_062618_6_2_11"/>